<dbReference type="AlphaFoldDB" id="A0A4Y7R9N7"/>
<keyword evidence="2" id="KW-1185">Reference proteome</keyword>
<evidence type="ECO:0000313" key="2">
    <source>
        <dbReference type="Proteomes" id="UP000298324"/>
    </source>
</evidence>
<protein>
    <submittedName>
        <fullName evidence="1">Uncharacterized protein</fullName>
    </submittedName>
</protein>
<evidence type="ECO:0000313" key="1">
    <source>
        <dbReference type="EMBL" id="TEB05403.1"/>
    </source>
</evidence>
<dbReference type="Pfam" id="PF12910">
    <property type="entry name" value="PHD_like"/>
    <property type="match status" value="1"/>
</dbReference>
<reference evidence="1 2" key="1">
    <citation type="journal article" date="2018" name="Environ. Microbiol.">
        <title>Novel energy conservation strategies and behaviour of Pelotomaculum schinkii driving syntrophic propionate catabolism.</title>
        <authorList>
            <person name="Hidalgo-Ahumada C.A.P."/>
            <person name="Nobu M.K."/>
            <person name="Narihiro T."/>
            <person name="Tamaki H."/>
            <person name="Liu W.T."/>
            <person name="Kamagata Y."/>
            <person name="Stams A.J.M."/>
            <person name="Imachi H."/>
            <person name="Sousa D.Z."/>
        </authorList>
    </citation>
    <scope>NUCLEOTIDE SEQUENCE [LARGE SCALE GENOMIC DNA]</scope>
    <source>
        <strain evidence="1 2">HH</strain>
    </source>
</reference>
<sequence>MPSVSVHEAKNKLTALRREAAIGKEFLLADAKRKDDQPVSLISTVLLDELCEAKTFSYEWLDEPGKESENYTLYNRETGVYGVGPTKAEAVEDFIDNIIDYSGVYFDDLPFYLSSSGGRREHYWYLRRVLRCEGDRERIYRVLDLDKVLLV</sequence>
<accession>A0A4Y7R9N7</accession>
<comment type="caution">
    <text evidence="1">The sequence shown here is derived from an EMBL/GenBank/DDBJ whole genome shotgun (WGS) entry which is preliminary data.</text>
</comment>
<organism evidence="1 2">
    <name type="scientific">Pelotomaculum schinkii</name>
    <dbReference type="NCBI Taxonomy" id="78350"/>
    <lineage>
        <taxon>Bacteria</taxon>
        <taxon>Bacillati</taxon>
        <taxon>Bacillota</taxon>
        <taxon>Clostridia</taxon>
        <taxon>Eubacteriales</taxon>
        <taxon>Desulfotomaculaceae</taxon>
        <taxon>Pelotomaculum</taxon>
    </lineage>
</organism>
<name>A0A4Y7R9N7_9FIRM</name>
<dbReference type="InterPro" id="IPR035424">
    <property type="entry name" value="Antitoxin_RelB"/>
</dbReference>
<dbReference type="Gene3D" id="3.30.160.620">
    <property type="match status" value="1"/>
</dbReference>
<dbReference type="EMBL" id="QFGA01000002">
    <property type="protein sequence ID" value="TEB05403.1"/>
    <property type="molecule type" value="Genomic_DNA"/>
</dbReference>
<gene>
    <name evidence="1" type="ORF">Psch_02444</name>
</gene>
<dbReference type="Proteomes" id="UP000298324">
    <property type="component" value="Unassembled WGS sequence"/>
</dbReference>
<proteinExistence type="predicted"/>